<sequence>MTCSSIVPLRSLGTFKVGLLLFTLSVQSTSAQSQAILGTLVEAETSAPIEGAAIILLSESGDQLSWRLTDTAGRFSFPINRSGRFQLRADRIGHASVLTDIIALDGAKNAVQRIEAPLEAILLSGLEVESNRRCEIRPEDGVATARVWEEARKALEAASQTTRRGTYRYVLRRYVRELDARGRRVQEEDSRILRQVLRRPFNSLDVDDLLSQGFVRPEGDGSVYYAPDADVLLSDPFLDTHCMNLTKGRDEEAGLLGLAFKPTKNRGVVEISGVLWLDAQGGHLQSLDYGYEYLDVPNAERLGGHLKFEGLPNGTWIISDWSIRMPILTGTVLDGGRQRIVLAAIREEGGQVVRVNNLQGDLVLDYRSGTIEGVVLDSLDVEPVEGATVLLDESMQTKTDDEGRFRFT</sequence>
<proteinExistence type="predicted"/>
<dbReference type="Pfam" id="PF13620">
    <property type="entry name" value="CarboxypepD_reg"/>
    <property type="match status" value="1"/>
</dbReference>
<accession>A0A382DNX8</accession>
<dbReference type="AlphaFoldDB" id="A0A382DNX8"/>
<dbReference type="EMBL" id="UINC01040208">
    <property type="protein sequence ID" value="SVB39752.1"/>
    <property type="molecule type" value="Genomic_DNA"/>
</dbReference>
<evidence type="ECO:0008006" key="2">
    <source>
        <dbReference type="Google" id="ProtNLM"/>
    </source>
</evidence>
<organism evidence="1">
    <name type="scientific">marine metagenome</name>
    <dbReference type="NCBI Taxonomy" id="408172"/>
    <lineage>
        <taxon>unclassified sequences</taxon>
        <taxon>metagenomes</taxon>
        <taxon>ecological metagenomes</taxon>
    </lineage>
</organism>
<reference evidence="1" key="1">
    <citation type="submission" date="2018-05" db="EMBL/GenBank/DDBJ databases">
        <authorList>
            <person name="Lanie J.A."/>
            <person name="Ng W.-L."/>
            <person name="Kazmierczak K.M."/>
            <person name="Andrzejewski T.M."/>
            <person name="Davidsen T.M."/>
            <person name="Wayne K.J."/>
            <person name="Tettelin H."/>
            <person name="Glass J.I."/>
            <person name="Rusch D."/>
            <person name="Podicherti R."/>
            <person name="Tsui H.-C.T."/>
            <person name="Winkler M.E."/>
        </authorList>
    </citation>
    <scope>NUCLEOTIDE SEQUENCE</scope>
</reference>
<dbReference type="SUPFAM" id="SSF49464">
    <property type="entry name" value="Carboxypeptidase regulatory domain-like"/>
    <property type="match status" value="1"/>
</dbReference>
<dbReference type="SUPFAM" id="SSF49478">
    <property type="entry name" value="Cna protein B-type domain"/>
    <property type="match status" value="1"/>
</dbReference>
<evidence type="ECO:0000313" key="1">
    <source>
        <dbReference type="EMBL" id="SVB39752.1"/>
    </source>
</evidence>
<gene>
    <name evidence="1" type="ORF">METZ01_LOCUS192606</name>
</gene>
<dbReference type="InterPro" id="IPR008969">
    <property type="entry name" value="CarboxyPept-like_regulatory"/>
</dbReference>
<feature type="non-terminal residue" evidence="1">
    <location>
        <position position="408"/>
    </location>
</feature>
<name>A0A382DNX8_9ZZZZ</name>
<protein>
    <recommendedName>
        <fullName evidence="2">Carboxypeptidase regulatory-like domain-containing protein</fullName>
    </recommendedName>
</protein>